<evidence type="ECO:0000256" key="1">
    <source>
        <dbReference type="ARBA" id="ARBA00001561"/>
    </source>
</evidence>
<comment type="catalytic activity">
    <reaction evidence="1">
        <text>Hydrolyzes the link between N-acetylmuramoyl residues and L-amino acid residues in certain cell-wall glycopeptides.</text>
        <dbReference type="EC" id="3.5.1.28"/>
    </reaction>
</comment>
<dbReference type="SUPFAM" id="SSF53187">
    <property type="entry name" value="Zn-dependent exopeptidases"/>
    <property type="match status" value="1"/>
</dbReference>
<dbReference type="PANTHER" id="PTHR30404">
    <property type="entry name" value="N-ACETYLMURAMOYL-L-ALANINE AMIDASE"/>
    <property type="match status" value="1"/>
</dbReference>
<dbReference type="Pfam" id="PF01520">
    <property type="entry name" value="Amidase_3"/>
    <property type="match status" value="1"/>
</dbReference>
<dbReference type="AlphaFoldDB" id="A0A4D6YCZ8"/>
<keyword evidence="4" id="KW-0378">Hydrolase</keyword>
<reference evidence="7 8" key="1">
    <citation type="submission" date="2018-10" db="EMBL/GenBank/DDBJ databases">
        <title>Comparative functional genomics of the obligate endosymbiont Buchnera aphidicola.</title>
        <authorList>
            <person name="Chong R.A."/>
        </authorList>
    </citation>
    <scope>NUCLEOTIDE SEQUENCE [LARGE SCALE GENOMIC DNA]</scope>
    <source>
        <strain evidence="7 8">Mrh</strain>
    </source>
</reference>
<evidence type="ECO:0000256" key="4">
    <source>
        <dbReference type="ARBA" id="ARBA00022801"/>
    </source>
</evidence>
<dbReference type="PANTHER" id="PTHR30404:SF6">
    <property type="entry name" value="N-ACETYLMURAMOYL-L-ALANINE AMIDASE AMIB"/>
    <property type="match status" value="1"/>
</dbReference>
<evidence type="ECO:0000256" key="3">
    <source>
        <dbReference type="ARBA" id="ARBA00011901"/>
    </source>
</evidence>
<dbReference type="OrthoDB" id="9806267at2"/>
<dbReference type="GO" id="GO:0008745">
    <property type="term" value="F:N-acetylmuramoyl-L-alanine amidase activity"/>
    <property type="evidence" value="ECO:0007669"/>
    <property type="project" value="UniProtKB-EC"/>
</dbReference>
<organism evidence="7 8">
    <name type="scientific">Buchnera aphidicola subsp. Melaphis rhois</name>
    <dbReference type="NCBI Taxonomy" id="118103"/>
    <lineage>
        <taxon>Bacteria</taxon>
        <taxon>Pseudomonadati</taxon>
        <taxon>Pseudomonadota</taxon>
        <taxon>Gammaproteobacteria</taxon>
        <taxon>Enterobacterales</taxon>
        <taxon>Erwiniaceae</taxon>
        <taxon>Buchnera</taxon>
    </lineage>
</organism>
<name>A0A4D6YCZ8_BUCMH</name>
<accession>A0A4D6YCZ8</accession>
<dbReference type="Gene3D" id="3.40.630.40">
    <property type="entry name" value="Zn-dependent exopeptidases"/>
    <property type="match status" value="1"/>
</dbReference>
<dbReference type="GO" id="GO:0030288">
    <property type="term" value="C:outer membrane-bounded periplasmic space"/>
    <property type="evidence" value="ECO:0007669"/>
    <property type="project" value="TreeGrafter"/>
</dbReference>
<dbReference type="InterPro" id="IPR002508">
    <property type="entry name" value="MurNAc-LAA_cat"/>
</dbReference>
<dbReference type="GO" id="GO:0009253">
    <property type="term" value="P:peptidoglycan catabolic process"/>
    <property type="evidence" value="ECO:0007669"/>
    <property type="project" value="InterPro"/>
</dbReference>
<keyword evidence="5" id="KW-0961">Cell wall biogenesis/degradation</keyword>
<sequence>MIYKKYFTKKTKKIVIAIDAGHGGQDPGAIGINKTKEKDITLSISKQLENKLKKSKLFKVIMTRKKNNYISISKRTKIAKKNNVNALISIHTNSSKNSKMSGSSIWLLSKQRINSEIVHWSKKNINDIIKFKKNRQYFFKKNIDPYLKLALLDFKFNYVQKLGYMLAKNVIRELKNVNSLYQSHPKHANFGILKSPNFPSILIEIGFISNKLEEKKLNNKSYQKIIVNSIYCGIKKHFFNNSVDKRSKNNLEIYY</sequence>
<dbReference type="CDD" id="cd02696">
    <property type="entry name" value="MurNAc-LAA"/>
    <property type="match status" value="1"/>
</dbReference>
<evidence type="ECO:0000256" key="2">
    <source>
        <dbReference type="ARBA" id="ARBA00010860"/>
    </source>
</evidence>
<protein>
    <recommendedName>
        <fullName evidence="3">N-acetylmuramoyl-L-alanine amidase</fullName>
        <ecNumber evidence="3">3.5.1.28</ecNumber>
    </recommendedName>
</protein>
<evidence type="ECO:0000313" key="8">
    <source>
        <dbReference type="Proteomes" id="UP000298566"/>
    </source>
</evidence>
<evidence type="ECO:0000259" key="6">
    <source>
        <dbReference type="SMART" id="SM00646"/>
    </source>
</evidence>
<dbReference type="EMBL" id="CP033004">
    <property type="protein sequence ID" value="QCI23530.1"/>
    <property type="molecule type" value="Genomic_DNA"/>
</dbReference>
<dbReference type="Proteomes" id="UP000298566">
    <property type="component" value="Chromosome"/>
</dbReference>
<dbReference type="EC" id="3.5.1.28" evidence="3"/>
<dbReference type="GO" id="GO:0071555">
    <property type="term" value="P:cell wall organization"/>
    <property type="evidence" value="ECO:0007669"/>
    <property type="project" value="UniProtKB-KW"/>
</dbReference>
<dbReference type="InterPro" id="IPR050695">
    <property type="entry name" value="N-acetylmuramoyl_amidase_3"/>
</dbReference>
<dbReference type="SMART" id="SM00646">
    <property type="entry name" value="Ami_3"/>
    <property type="match status" value="1"/>
</dbReference>
<feature type="domain" description="MurNAc-LAA" evidence="6">
    <location>
        <begin position="76"/>
        <end position="235"/>
    </location>
</feature>
<comment type="similarity">
    <text evidence="2">Belongs to the N-acetylmuramoyl-L-alanine amidase 3 family.</text>
</comment>
<evidence type="ECO:0000256" key="5">
    <source>
        <dbReference type="ARBA" id="ARBA00023316"/>
    </source>
</evidence>
<gene>
    <name evidence="7" type="ORF">D9V73_02745</name>
</gene>
<evidence type="ECO:0000313" key="7">
    <source>
        <dbReference type="EMBL" id="QCI23530.1"/>
    </source>
</evidence>
<proteinExistence type="inferred from homology"/>